<proteinExistence type="predicted"/>
<comment type="caution">
    <text evidence="1">The sequence shown here is derived from an EMBL/GenBank/DDBJ whole genome shotgun (WGS) entry which is preliminary data.</text>
</comment>
<reference evidence="1 2" key="1">
    <citation type="submission" date="2016-12" db="EMBL/GenBank/DDBJ databases">
        <title>Amycolatopsis keratiniphila subsp. keratiniphila genome sequencing and assembly.</title>
        <authorList>
            <person name="Mayilraj S."/>
            <person name="Kaur N."/>
        </authorList>
    </citation>
    <scope>NUCLEOTIDE SEQUENCE [LARGE SCALE GENOMIC DNA]</scope>
    <source>
        <strain evidence="1 2">DSM 44409</strain>
    </source>
</reference>
<sequence length="62" mass="7171">MPWIKRQKHQPHRCMTPGNLNTALRDIASAGDQWQCDACGTVWTVHRTTSPAQPFEFREDFT</sequence>
<gene>
    <name evidence="1" type="ORF">AVR91_0238635</name>
</gene>
<accession>A0A1W2LHQ5</accession>
<organism evidence="1 2">
    <name type="scientific">Amycolatopsis keratiniphila subsp. keratiniphila</name>
    <dbReference type="NCBI Taxonomy" id="227715"/>
    <lineage>
        <taxon>Bacteria</taxon>
        <taxon>Bacillati</taxon>
        <taxon>Actinomycetota</taxon>
        <taxon>Actinomycetes</taxon>
        <taxon>Pseudonocardiales</taxon>
        <taxon>Pseudonocardiaceae</taxon>
        <taxon>Amycolatopsis</taxon>
        <taxon>Amycolatopsis japonica group</taxon>
    </lineage>
</organism>
<protein>
    <submittedName>
        <fullName evidence="1">Uncharacterized protein</fullName>
    </submittedName>
</protein>
<dbReference type="AlphaFoldDB" id="A0A1W2LHQ5"/>
<evidence type="ECO:0000313" key="1">
    <source>
        <dbReference type="EMBL" id="ONF62284.1"/>
    </source>
</evidence>
<dbReference type="Proteomes" id="UP000076660">
    <property type="component" value="Unassembled WGS sequence"/>
</dbReference>
<dbReference type="EMBL" id="LQMT02000042">
    <property type="protein sequence ID" value="ONF62284.1"/>
    <property type="molecule type" value="Genomic_DNA"/>
</dbReference>
<name>A0A1W2LHQ5_9PSEU</name>
<evidence type="ECO:0000313" key="2">
    <source>
        <dbReference type="Proteomes" id="UP000076660"/>
    </source>
</evidence>